<dbReference type="EMBL" id="SPLM01000001">
    <property type="protein sequence ID" value="TMW69039.1"/>
    <property type="molecule type" value="Genomic_DNA"/>
</dbReference>
<dbReference type="AlphaFoldDB" id="A0A8K1CT19"/>
<evidence type="ECO:0000256" key="1">
    <source>
        <dbReference type="SAM" id="MobiDB-lite"/>
    </source>
</evidence>
<evidence type="ECO:0000313" key="2">
    <source>
        <dbReference type="EMBL" id="TMW69039.1"/>
    </source>
</evidence>
<feature type="region of interest" description="Disordered" evidence="1">
    <location>
        <begin position="225"/>
        <end position="249"/>
    </location>
</feature>
<protein>
    <submittedName>
        <fullName evidence="2">Uncharacterized protein</fullName>
    </submittedName>
</protein>
<feature type="region of interest" description="Disordered" evidence="1">
    <location>
        <begin position="66"/>
        <end position="94"/>
    </location>
</feature>
<reference evidence="2" key="1">
    <citation type="submission" date="2019-03" db="EMBL/GenBank/DDBJ databases">
        <title>Long read genome sequence of the mycoparasitic Pythium oligandrum ATCC 38472 isolated from sugarbeet rhizosphere.</title>
        <authorList>
            <person name="Gaulin E."/>
        </authorList>
    </citation>
    <scope>NUCLEOTIDE SEQUENCE</scope>
    <source>
        <strain evidence="2">ATCC 38472_TT</strain>
    </source>
</reference>
<sequence length="577" mass="64981">MRQDRAMKRPAHLVAMEDEVLQLEEVDEVEYVGRIGGFLKDVYTITLRLYGDQTLEGDVWQPKKPSTRGLGLLSTRKRKHEDDDGNNTETNGSTDTTRVLCASIEGRWLRRRSGHACYFQVSVRAGHVGRQTLSCRVELLTDGTASGVWEAGVNESTQGTNKKGKDANAEVVVENVFEWRRVERSTAASTTTASVSSSATTDPLALYPLAPGTYHFRGFTTHSLPSQPLTPLHARGRRRRAPPPSPARDECLVTMELLPDGSLRGSSREVVYPQSCPIKGTWEVGRVRYILEYRVRDAVGLFKYSGKIDPETEDAHQKRVVAGKWRNVDDNQTTPGHAGGRGMFELECVSAKRVDILKKGSATEDDQFDVDSEPSLRVFTTGSYVLEGQAMDDDGYEYACHVEVELLPDGSLRGTTRESVFHQVQHIRGVWTRTGFAYRQHYVVKDEVGTYWYSGTLDSDGLVIHGQWQNEELISDDEEEVKEDDAQKLKAKSTTSGERGTFSYAILDAKRRWSPQSHRDFPPDFRDCIRCVLLCSQRLHSLPSPLWYRIFAFCGPEWFSKVVDPVMSWKKDVSTVK</sequence>
<gene>
    <name evidence="2" type="ORF">Poli38472_001195</name>
</gene>
<name>A0A8K1CT19_PYTOL</name>
<organism evidence="2 3">
    <name type="scientific">Pythium oligandrum</name>
    <name type="common">Mycoparasitic fungus</name>
    <dbReference type="NCBI Taxonomy" id="41045"/>
    <lineage>
        <taxon>Eukaryota</taxon>
        <taxon>Sar</taxon>
        <taxon>Stramenopiles</taxon>
        <taxon>Oomycota</taxon>
        <taxon>Peronosporomycetes</taxon>
        <taxon>Pythiales</taxon>
        <taxon>Pythiaceae</taxon>
        <taxon>Pythium</taxon>
    </lineage>
</organism>
<keyword evidence="3" id="KW-1185">Reference proteome</keyword>
<dbReference type="Proteomes" id="UP000794436">
    <property type="component" value="Unassembled WGS sequence"/>
</dbReference>
<dbReference type="OrthoDB" id="126177at2759"/>
<comment type="caution">
    <text evidence="2">The sequence shown here is derived from an EMBL/GenBank/DDBJ whole genome shotgun (WGS) entry which is preliminary data.</text>
</comment>
<accession>A0A8K1CT19</accession>
<evidence type="ECO:0000313" key="3">
    <source>
        <dbReference type="Proteomes" id="UP000794436"/>
    </source>
</evidence>
<proteinExistence type="predicted"/>